<organism evidence="1 2">
    <name type="scientific">Panagrolaimus sp. ES5</name>
    <dbReference type="NCBI Taxonomy" id="591445"/>
    <lineage>
        <taxon>Eukaryota</taxon>
        <taxon>Metazoa</taxon>
        <taxon>Ecdysozoa</taxon>
        <taxon>Nematoda</taxon>
        <taxon>Chromadorea</taxon>
        <taxon>Rhabditida</taxon>
        <taxon>Tylenchina</taxon>
        <taxon>Panagrolaimomorpha</taxon>
        <taxon>Panagrolaimoidea</taxon>
        <taxon>Panagrolaimidae</taxon>
        <taxon>Panagrolaimus</taxon>
    </lineage>
</organism>
<sequence length="462" mass="53186">MDSADLRRKVKRRFDLQNVSLGVDALTQIVQNVKGKSDNEVDVYVNRLVNIFEKEQVNDEVITKEILIKCLRVTFGKEMDSDKKFKLINADEWKKEVYDPLNKCYKMDTNVCEQAENARYNLIRDHVTNPSLLRIELLYSRSNANVNVLGMLRRHKANTYAIEDPTGYVKLTFNDAKFENGLFFEGGIYEFSGVYKNHNLIIDKIGLPKLKPEPPIAKPRNPWSSRDCIIIISDVWLDDPNVLFKFDTILDGMSNVYAVIICGNLLSPNVQGSVPQALSNGFRHLNNIIQRFDQKFVETKFIVVPSLEDYPKTQVSPRSTIPPSVIKENQNFYLATNPCKLQCRDQTFIIYRDNIIQKACRNAVKVPSDITNIHTRFCETILSQKHYSPLPLYVTPVIHEMDHVFHLTHSPDLLILADNFSQYHFKESGRNINFVNPGSFVNSNFDFALYYPASRNIDLCKC</sequence>
<reference evidence="2" key="1">
    <citation type="submission" date="2022-11" db="UniProtKB">
        <authorList>
            <consortium name="WormBaseParasite"/>
        </authorList>
    </citation>
    <scope>IDENTIFICATION</scope>
</reference>
<name>A0AC34GRN1_9BILA</name>
<protein>
    <submittedName>
        <fullName evidence="2">DNA polymerase II subunit 2</fullName>
    </submittedName>
</protein>
<evidence type="ECO:0000313" key="2">
    <source>
        <dbReference type="WBParaSite" id="ES5_v2.g7243.t1"/>
    </source>
</evidence>
<evidence type="ECO:0000313" key="1">
    <source>
        <dbReference type="Proteomes" id="UP000887579"/>
    </source>
</evidence>
<dbReference type="WBParaSite" id="ES5_v2.g7243.t1">
    <property type="protein sequence ID" value="ES5_v2.g7243.t1"/>
    <property type="gene ID" value="ES5_v2.g7243"/>
</dbReference>
<proteinExistence type="predicted"/>
<accession>A0AC34GRN1</accession>
<dbReference type="Proteomes" id="UP000887579">
    <property type="component" value="Unplaced"/>
</dbReference>